<sequence>MRILKTLALVVGAVFTGIMLGQTSPASANTVNNYIIDKVNNADWHGATEITSPDYFAVINYLRGDYGKNGSDYGFRKGVKKPEGVVVHETANTSDGNKAAGEIAYMVNNYESAFVHGFVTGSASTKLGDNSGSVALADTNYLAWGAGPTANSRYLQTEQVRVSSKNQFAQELLNLATTQAAYLKQYGLKPTLGNTSTKKGTVWSHQMTSKAFGETDHTDPDGYWRDSAKKWFGTTYTMNDYFALLSKVYANELQGKDTLTNEVTVSQTAIINATTRNDGLYLNAPYNVKGATRYGSTKTYNKLTVVISKTAQIKKPDGTKTTKYAYISLNGKNVWVDLAGLKIIQTGKTTLINQKTTNLVGTISTATRSDGIYSGAPYSVAGAKNVGNTKSYNGVQVWISKTAQTRLPTGKVGATFAYVKLNNAYYWIDMNAFTNVKTATATLINQKTVSQTAIIDATKRADGLYLNAPYGLVTAQRYGGTKSYNATTVTVTRYAQVRRADLTAGATFALINLNGQQVWVDQLALRSITNGIATLSNVKQLAKTVTIDASQRADGIYANAPYGIIQAKRVGTTTSYNQLTVVADQQATVRRANGTTGATFIHLKINGAWYWVDIRAVE</sequence>
<evidence type="ECO:0000313" key="4">
    <source>
        <dbReference type="EMBL" id="RDL12009.1"/>
    </source>
</evidence>
<dbReference type="PROSITE" id="PS51780">
    <property type="entry name" value="GW"/>
    <property type="match status" value="4"/>
</dbReference>
<keyword evidence="2" id="KW-0732">Signal</keyword>
<dbReference type="GO" id="GO:0009253">
    <property type="term" value="P:peptidoglycan catabolic process"/>
    <property type="evidence" value="ECO:0007669"/>
    <property type="project" value="InterPro"/>
</dbReference>
<comment type="similarity">
    <text evidence="1">In the N-terminal section; belongs to the N-acetylmuramoyl-L-alanine amidase 2 family.</text>
</comment>
<evidence type="ECO:0000256" key="3">
    <source>
        <dbReference type="ARBA" id="ARBA00022737"/>
    </source>
</evidence>
<name>A0A288QX83_9LACO</name>
<dbReference type="Pfam" id="PF01510">
    <property type="entry name" value="Amidase_2"/>
    <property type="match status" value="1"/>
</dbReference>
<reference evidence="4 5" key="1">
    <citation type="submission" date="2018-07" db="EMBL/GenBank/DDBJ databases">
        <title>Genomic Encyclopedia of Type Strains, Phase III (KMG-III): the genomes of soil and plant-associated and newly described type strains.</title>
        <authorList>
            <person name="Whitman W."/>
        </authorList>
    </citation>
    <scope>NUCLEOTIDE SEQUENCE [LARGE SCALE GENOMIC DNA]</scope>
    <source>
        <strain evidence="4 5">CECT 7031</strain>
    </source>
</reference>
<dbReference type="KEGG" id="wso:WSWS_00805"/>
<dbReference type="SUPFAM" id="SSF55846">
    <property type="entry name" value="N-acetylmuramoyl-L-alanine amidase-like"/>
    <property type="match status" value="1"/>
</dbReference>
<accession>A0A288QX83</accession>
<keyword evidence="3" id="KW-0677">Repeat</keyword>
<organism evidence="4 5">
    <name type="scientific">Weissella soli</name>
    <dbReference type="NCBI Taxonomy" id="155866"/>
    <lineage>
        <taxon>Bacteria</taxon>
        <taxon>Bacillati</taxon>
        <taxon>Bacillota</taxon>
        <taxon>Bacilli</taxon>
        <taxon>Lactobacillales</taxon>
        <taxon>Lactobacillaceae</taxon>
        <taxon>Weissella</taxon>
    </lineage>
</organism>
<dbReference type="GeneID" id="94546003"/>
<dbReference type="SUPFAM" id="SSF82057">
    <property type="entry name" value="Prokaryotic SH3-related domain"/>
    <property type="match status" value="4"/>
</dbReference>
<dbReference type="Gene3D" id="3.40.80.10">
    <property type="entry name" value="Peptidoglycan recognition protein-like"/>
    <property type="match status" value="1"/>
</dbReference>
<dbReference type="Gene3D" id="2.30.30.170">
    <property type="match status" value="4"/>
</dbReference>
<dbReference type="InterPro" id="IPR036505">
    <property type="entry name" value="Amidase/PGRP_sf"/>
</dbReference>
<dbReference type="GO" id="GO:0008745">
    <property type="term" value="F:N-acetylmuramoyl-L-alanine amidase activity"/>
    <property type="evidence" value="ECO:0007669"/>
    <property type="project" value="InterPro"/>
</dbReference>
<dbReference type="SMART" id="SM00644">
    <property type="entry name" value="Ami_2"/>
    <property type="match status" value="1"/>
</dbReference>
<dbReference type="Proteomes" id="UP000254912">
    <property type="component" value="Unassembled WGS sequence"/>
</dbReference>
<dbReference type="Pfam" id="PF13457">
    <property type="entry name" value="GW"/>
    <property type="match status" value="4"/>
</dbReference>
<dbReference type="EMBL" id="QRAS01000001">
    <property type="protein sequence ID" value="RDL12009.1"/>
    <property type="molecule type" value="Genomic_DNA"/>
</dbReference>
<dbReference type="AlphaFoldDB" id="A0A288QX83"/>
<evidence type="ECO:0000313" key="5">
    <source>
        <dbReference type="Proteomes" id="UP000254912"/>
    </source>
</evidence>
<dbReference type="InterPro" id="IPR025987">
    <property type="entry name" value="GW_dom"/>
</dbReference>
<evidence type="ECO:0000256" key="2">
    <source>
        <dbReference type="ARBA" id="ARBA00022729"/>
    </source>
</evidence>
<gene>
    <name evidence="4" type="ORF">DFP99_0433</name>
</gene>
<evidence type="ECO:0000256" key="1">
    <source>
        <dbReference type="ARBA" id="ARBA00006088"/>
    </source>
</evidence>
<proteinExistence type="inferred from homology"/>
<comment type="caution">
    <text evidence="4">The sequence shown here is derived from an EMBL/GenBank/DDBJ whole genome shotgun (WGS) entry which is preliminary data.</text>
</comment>
<keyword evidence="5" id="KW-1185">Reference proteome</keyword>
<dbReference type="CDD" id="cd06583">
    <property type="entry name" value="PGRP"/>
    <property type="match status" value="1"/>
</dbReference>
<protein>
    <submittedName>
        <fullName evidence="4">N-acetylmuramoyl-L-alanine amidase</fullName>
    </submittedName>
</protein>
<dbReference type="InterPro" id="IPR038200">
    <property type="entry name" value="GW_dom_sf"/>
</dbReference>
<dbReference type="InterPro" id="IPR002502">
    <property type="entry name" value="Amidase_domain"/>
</dbReference>
<dbReference type="RefSeq" id="WP_070230068.1">
    <property type="nucleotide sequence ID" value="NZ_BJYO01000002.1"/>
</dbReference>